<feature type="compositionally biased region" description="Acidic residues" evidence="1">
    <location>
        <begin position="76"/>
        <end position="99"/>
    </location>
</feature>
<evidence type="ECO:0000256" key="1">
    <source>
        <dbReference type="SAM" id="MobiDB-lite"/>
    </source>
</evidence>
<dbReference type="AlphaFoldDB" id="A0A6C0F8Q5"/>
<feature type="region of interest" description="Disordered" evidence="1">
    <location>
        <begin position="68"/>
        <end position="112"/>
    </location>
</feature>
<proteinExistence type="predicted"/>
<accession>A0A6C0F8Q5</accession>
<sequence length="112" mass="13104">MENTKITQEWLNKQTYETLADIVEMLYCTHTIDIPEWSEMTAEKIKTRCEEWGVQEGENVYHSRNRLRNVSKEDASTEECESESEDSEVSESETDEDMPELIPINRVVSRKA</sequence>
<organism evidence="2">
    <name type="scientific">viral metagenome</name>
    <dbReference type="NCBI Taxonomy" id="1070528"/>
    <lineage>
        <taxon>unclassified sequences</taxon>
        <taxon>metagenomes</taxon>
        <taxon>organismal metagenomes</taxon>
    </lineage>
</organism>
<reference evidence="2" key="1">
    <citation type="journal article" date="2020" name="Nature">
        <title>Giant virus diversity and host interactions through global metagenomics.</title>
        <authorList>
            <person name="Schulz F."/>
            <person name="Roux S."/>
            <person name="Paez-Espino D."/>
            <person name="Jungbluth S."/>
            <person name="Walsh D.A."/>
            <person name="Denef V.J."/>
            <person name="McMahon K.D."/>
            <person name="Konstantinidis K.T."/>
            <person name="Eloe-Fadrosh E.A."/>
            <person name="Kyrpides N.C."/>
            <person name="Woyke T."/>
        </authorList>
    </citation>
    <scope>NUCLEOTIDE SEQUENCE</scope>
    <source>
        <strain evidence="2">GVMAG-S-ERX556101-89</strain>
    </source>
</reference>
<name>A0A6C0F8Q5_9ZZZZ</name>
<dbReference type="EMBL" id="MN738829">
    <property type="protein sequence ID" value="QHT38216.1"/>
    <property type="molecule type" value="Genomic_DNA"/>
</dbReference>
<evidence type="ECO:0000313" key="2">
    <source>
        <dbReference type="EMBL" id="QHT38216.1"/>
    </source>
</evidence>
<protein>
    <submittedName>
        <fullName evidence="2">Uncharacterized protein</fullName>
    </submittedName>
</protein>